<comment type="caution">
    <text evidence="2">The sequence shown here is derived from an EMBL/GenBank/DDBJ whole genome shotgun (WGS) entry which is preliminary data.</text>
</comment>
<dbReference type="Proteomes" id="UP000673691">
    <property type="component" value="Unassembled WGS sequence"/>
</dbReference>
<keyword evidence="3" id="KW-1185">Reference proteome</keyword>
<evidence type="ECO:0000313" key="2">
    <source>
        <dbReference type="EMBL" id="KAG5463209.1"/>
    </source>
</evidence>
<organism evidence="2 3">
    <name type="scientific">Olpidium bornovanus</name>
    <dbReference type="NCBI Taxonomy" id="278681"/>
    <lineage>
        <taxon>Eukaryota</taxon>
        <taxon>Fungi</taxon>
        <taxon>Fungi incertae sedis</taxon>
        <taxon>Olpidiomycota</taxon>
        <taxon>Olpidiomycotina</taxon>
        <taxon>Olpidiomycetes</taxon>
        <taxon>Olpidiales</taxon>
        <taxon>Olpidiaceae</taxon>
        <taxon>Olpidium</taxon>
    </lineage>
</organism>
<feature type="region of interest" description="Disordered" evidence="1">
    <location>
        <begin position="78"/>
        <end position="154"/>
    </location>
</feature>
<feature type="compositionally biased region" description="Basic and acidic residues" evidence="1">
    <location>
        <begin position="78"/>
        <end position="93"/>
    </location>
</feature>
<reference evidence="2 3" key="1">
    <citation type="journal article" name="Sci. Rep.">
        <title>Genome-scale phylogenetic analyses confirm Olpidium as the closest living zoosporic fungus to the non-flagellated, terrestrial fungi.</title>
        <authorList>
            <person name="Chang Y."/>
            <person name="Rochon D."/>
            <person name="Sekimoto S."/>
            <person name="Wang Y."/>
            <person name="Chovatia M."/>
            <person name="Sandor L."/>
            <person name="Salamov A."/>
            <person name="Grigoriev I.V."/>
            <person name="Stajich J.E."/>
            <person name="Spatafora J.W."/>
        </authorList>
    </citation>
    <scope>NUCLEOTIDE SEQUENCE [LARGE SCALE GENOMIC DNA]</scope>
    <source>
        <strain evidence="2">S191</strain>
    </source>
</reference>
<dbReference type="AlphaFoldDB" id="A0A8H8DLR7"/>
<name>A0A8H8DLR7_9FUNG</name>
<evidence type="ECO:0000256" key="1">
    <source>
        <dbReference type="SAM" id="MobiDB-lite"/>
    </source>
</evidence>
<gene>
    <name evidence="2" type="ORF">BJ554DRAFT_1015</name>
</gene>
<evidence type="ECO:0000313" key="3">
    <source>
        <dbReference type="Proteomes" id="UP000673691"/>
    </source>
</evidence>
<dbReference type="EMBL" id="JAEFCI010000978">
    <property type="protein sequence ID" value="KAG5463209.1"/>
    <property type="molecule type" value="Genomic_DNA"/>
</dbReference>
<protein>
    <submittedName>
        <fullName evidence="2">Uncharacterized protein</fullName>
    </submittedName>
</protein>
<proteinExistence type="predicted"/>
<sequence>MEKGLIFFFPVILEPEMKTESTHKASTGHGVRRFGNGPAALAFGFGRRPSPSFYFAFTVFYCKAFQIFLQHSSHDGRPQSKEYINTHHDHPDPRCAASSKPCGRENLHDSQSGAAEVPQMKRKRVQPLLPPTAGIERNPAGKKKEKKGKKITEHPWAARRGSLLVCEHHVRHGGQLNRSALRFGSPFGSPGLFKTRSVSKTTVYK</sequence>
<accession>A0A8H8DLR7</accession>
<feature type="compositionally biased region" description="Basic residues" evidence="1">
    <location>
        <begin position="140"/>
        <end position="149"/>
    </location>
</feature>